<gene>
    <name evidence="2" type="ORF">BGL_2c18930</name>
</gene>
<organism evidence="2 3">
    <name type="scientific">Burkholderia plantarii</name>
    <dbReference type="NCBI Taxonomy" id="41899"/>
    <lineage>
        <taxon>Bacteria</taxon>
        <taxon>Pseudomonadati</taxon>
        <taxon>Pseudomonadota</taxon>
        <taxon>Betaproteobacteria</taxon>
        <taxon>Burkholderiales</taxon>
        <taxon>Burkholderiaceae</taxon>
        <taxon>Burkholderia</taxon>
    </lineage>
</organism>
<dbReference type="HOGENOM" id="CLU_2932339_0_0_4"/>
<evidence type="ECO:0000313" key="3">
    <source>
        <dbReference type="Proteomes" id="UP000031838"/>
    </source>
</evidence>
<protein>
    <submittedName>
        <fullName evidence="2">Uncharacterized protein</fullName>
    </submittedName>
</protein>
<dbReference type="RefSeq" id="WP_042628310.1">
    <property type="nucleotide sequence ID" value="NZ_BSTO01000016.1"/>
</dbReference>
<dbReference type="Proteomes" id="UP000031838">
    <property type="component" value="Chromosome 2"/>
</dbReference>
<reference evidence="3" key="1">
    <citation type="submission" date="2011-03" db="EMBL/GenBank/DDBJ databases">
        <authorList>
            <person name="Voget S."/>
            <person name="Streit W.R."/>
            <person name="Jaeger K.E."/>
            <person name="Daniel R."/>
        </authorList>
    </citation>
    <scope>NUCLEOTIDE SEQUENCE [LARGE SCALE GENOMIC DNA]</scope>
    <source>
        <strain evidence="3">PG1</strain>
    </source>
</reference>
<feature type="region of interest" description="Disordered" evidence="1">
    <location>
        <begin position="1"/>
        <end position="23"/>
    </location>
</feature>
<proteinExistence type="predicted"/>
<evidence type="ECO:0000256" key="1">
    <source>
        <dbReference type="SAM" id="MobiDB-lite"/>
    </source>
</evidence>
<dbReference type="KEGG" id="bgp:BGL_2c18930"/>
<reference evidence="2 3" key="2">
    <citation type="journal article" date="2016" name="Appl. Microbiol. Biotechnol.">
        <title>Mutations improving production and secretion of extracellular lipase by Burkholderia glumae PG1.</title>
        <authorList>
            <person name="Knapp A."/>
            <person name="Voget S."/>
            <person name="Gao R."/>
            <person name="Zaburannyi N."/>
            <person name="Krysciak D."/>
            <person name="Breuer M."/>
            <person name="Hauer B."/>
            <person name="Streit W.R."/>
            <person name="Muller R."/>
            <person name="Daniel R."/>
            <person name="Jaeger K.E."/>
        </authorList>
    </citation>
    <scope>NUCLEOTIDE SEQUENCE [LARGE SCALE GENOMIC DNA]</scope>
    <source>
        <strain evidence="2 3">PG1</strain>
    </source>
</reference>
<sequence length="60" mass="6301">MPALSSPDSRHIAIGADHPPDGTVKPVTPYEAVLRNPTCALATSVSERPEVETSAILGYN</sequence>
<accession>A0A0B6S6A9</accession>
<dbReference type="AlphaFoldDB" id="A0A0B6S6A9"/>
<evidence type="ECO:0000313" key="2">
    <source>
        <dbReference type="EMBL" id="AJK49959.1"/>
    </source>
</evidence>
<keyword evidence="3" id="KW-1185">Reference proteome</keyword>
<name>A0A0B6S6A9_BURPL</name>
<dbReference type="EMBL" id="CP002581">
    <property type="protein sequence ID" value="AJK49959.1"/>
    <property type="molecule type" value="Genomic_DNA"/>
</dbReference>